<dbReference type="InterPro" id="IPR055235">
    <property type="entry name" value="ASD1_cat"/>
</dbReference>
<dbReference type="AlphaFoldDB" id="A0A3R8MWX7"/>
<evidence type="ECO:0000313" key="4">
    <source>
        <dbReference type="Proteomes" id="UP000270261"/>
    </source>
</evidence>
<dbReference type="Proteomes" id="UP000270261">
    <property type="component" value="Unassembled WGS sequence"/>
</dbReference>
<organism evidence="3 4">
    <name type="scientific">Lautropia dentalis</name>
    <dbReference type="NCBI Taxonomy" id="2490857"/>
    <lineage>
        <taxon>Bacteria</taxon>
        <taxon>Pseudomonadati</taxon>
        <taxon>Pseudomonadota</taxon>
        <taxon>Betaproteobacteria</taxon>
        <taxon>Burkholderiales</taxon>
        <taxon>Burkholderiaceae</taxon>
        <taxon>Lautropia</taxon>
    </lineage>
</organism>
<comment type="caution">
    <text evidence="3">The sequence shown here is derived from an EMBL/GenBank/DDBJ whole genome shotgun (WGS) entry which is preliminary data.</text>
</comment>
<dbReference type="EMBL" id="RRUE01000002">
    <property type="protein sequence ID" value="RRN44189.1"/>
    <property type="molecule type" value="Genomic_DNA"/>
</dbReference>
<sequence length="523" mass="57106">MTNPDVKTFRTLPLVLALGLALAGCKSTVAPSAGGDCKPVAVNKGADGLSLTVSDKAVKQIGPEYFGFNLENTEFQLSLWDPAKQQVRPEVVSFLKDHFPGAAYRYPGGTTSNYHRWHKSVGAVAKRVPVRINDWTELPRIEFGVDEYLDFVHQTGGQVWYVLNMKGDIDKLVSQEVMAREAGELTKHIFDRKVPVLRWELGNELDRFEEKWIPDLYVGRARAVMESVRKVDPKARFVAMMADFDAQADRGINASQYNVAVAKGLKDDGVSEYAQHLYYDGEPDGPPVTNRIDHLCQSAADAKTGGVPEKDIGFWVTEHARWPEGQGEAWNGNWHQSADLGAAIGVSDLIITTTQLPQVKGGDLHALHGTTGPWPMFHLPLGQSAYYPSVPMHAYALLRETLLPDVLATRVDSGNPSGYAGGYSARGTVMASQDRSRYSVWAVNRDGDAVEITLNMPALAGRKFKASLASISGGTPQVNNYSSQVIDGPKRQTVSLSFDDKGVARYTVGPNSVSGLTFAKEAP</sequence>
<feature type="chain" id="PRO_5018554442" description="Alpha-L-arabinofuranosidase 1 catalytic domain-containing protein" evidence="1">
    <location>
        <begin position="24"/>
        <end position="523"/>
    </location>
</feature>
<accession>A0A3R8MWX7</accession>
<dbReference type="PANTHER" id="PTHR43576:SF3">
    <property type="entry name" value="ALPHA-L-ARABINOFURANOSIDASE C"/>
    <property type="match status" value="1"/>
</dbReference>
<name>A0A3R8MWX7_9BURK</name>
<dbReference type="Pfam" id="PF22848">
    <property type="entry name" value="ASD1_dom"/>
    <property type="match status" value="1"/>
</dbReference>
<gene>
    <name evidence="3" type="ORF">EHV23_12620</name>
</gene>
<dbReference type="InterPro" id="IPR017853">
    <property type="entry name" value="GH"/>
</dbReference>
<feature type="domain" description="Alpha-L-arabinofuranosidase 1 catalytic" evidence="2">
    <location>
        <begin position="102"/>
        <end position="176"/>
    </location>
</feature>
<reference evidence="3 4" key="1">
    <citation type="submission" date="2018-11" db="EMBL/GenBank/DDBJ databases">
        <title>Genome sequencing of Lautropia sp. KCOM 2505 (= ChDC F240).</title>
        <authorList>
            <person name="Kook J.-K."/>
            <person name="Park S.-N."/>
            <person name="Lim Y.K."/>
        </authorList>
    </citation>
    <scope>NUCLEOTIDE SEQUENCE [LARGE SCALE GENOMIC DNA]</scope>
    <source>
        <strain evidence="3 4">KCOM 2505</strain>
    </source>
</reference>
<proteinExistence type="predicted"/>
<keyword evidence="4" id="KW-1185">Reference proteome</keyword>
<dbReference type="OrthoDB" id="9155026at2"/>
<dbReference type="Gene3D" id="3.20.20.80">
    <property type="entry name" value="Glycosidases"/>
    <property type="match status" value="1"/>
</dbReference>
<dbReference type="PROSITE" id="PS51257">
    <property type="entry name" value="PROKAR_LIPOPROTEIN"/>
    <property type="match status" value="1"/>
</dbReference>
<evidence type="ECO:0000259" key="2">
    <source>
        <dbReference type="Pfam" id="PF22848"/>
    </source>
</evidence>
<dbReference type="SUPFAM" id="SSF51445">
    <property type="entry name" value="(Trans)glycosidases"/>
    <property type="match status" value="1"/>
</dbReference>
<dbReference type="PANTHER" id="PTHR43576">
    <property type="entry name" value="ALPHA-L-ARABINOFURANOSIDASE C-RELATED"/>
    <property type="match status" value="1"/>
</dbReference>
<evidence type="ECO:0000256" key="1">
    <source>
        <dbReference type="SAM" id="SignalP"/>
    </source>
</evidence>
<evidence type="ECO:0000313" key="3">
    <source>
        <dbReference type="EMBL" id="RRN44189.1"/>
    </source>
</evidence>
<dbReference type="GO" id="GO:0000272">
    <property type="term" value="P:polysaccharide catabolic process"/>
    <property type="evidence" value="ECO:0007669"/>
    <property type="project" value="TreeGrafter"/>
</dbReference>
<protein>
    <recommendedName>
        <fullName evidence="2">Alpha-L-arabinofuranosidase 1 catalytic domain-containing protein</fullName>
    </recommendedName>
</protein>
<dbReference type="RefSeq" id="WP_125096384.1">
    <property type="nucleotide sequence ID" value="NZ_RRUE01000002.1"/>
</dbReference>
<feature type="signal peptide" evidence="1">
    <location>
        <begin position="1"/>
        <end position="23"/>
    </location>
</feature>
<keyword evidence="1" id="KW-0732">Signal</keyword>